<keyword evidence="10" id="KW-0547">Nucleotide-binding</keyword>
<keyword evidence="19" id="KW-0843">Virulence</keyword>
<dbReference type="Gene3D" id="1.10.287.130">
    <property type="match status" value="1"/>
</dbReference>
<dbReference type="InterPro" id="IPR036097">
    <property type="entry name" value="HisK_dim/P_sf"/>
</dbReference>
<evidence type="ECO:0000256" key="16">
    <source>
        <dbReference type="ARBA" id="ARBA00022989"/>
    </source>
</evidence>
<evidence type="ECO:0000256" key="11">
    <source>
        <dbReference type="ARBA" id="ARBA00022777"/>
    </source>
</evidence>
<evidence type="ECO:0000256" key="3">
    <source>
        <dbReference type="ARBA" id="ARBA00001946"/>
    </source>
</evidence>
<evidence type="ECO:0000256" key="20">
    <source>
        <dbReference type="ARBA" id="ARBA00023211"/>
    </source>
</evidence>
<evidence type="ECO:0000256" key="5">
    <source>
        <dbReference type="ARBA" id="ARBA00012438"/>
    </source>
</evidence>
<sequence length="488" mass="50240">MRRSLAGVALAVTSMVALSFLIPLAALVMSLVKEQGVTAAEQRAAALAPVLTLTTDPAALRESATSLDAAEHLVVHLPDAGALGSSKAPAALLERALKGRESISREIPGGWICLQPVVLPGDRVAVIENFVPEAELTRGVMESWAVMLFLAVGLIGGSVLVADRLGAKVVRSSKRLAQASHALGQGDLDTRVDPMGPRELRDAGVAFNAMAQRMTELLAVERELVADLSHRLRTPLTALHLASERMAGTPESARVEAAVGELEAELQAIIAAARTPLAVGPMGQGLLGPEPATSGRAAGAGKSRTGASGDGASGKGTSGKGASGPRCEAADVVRRRTAFWAVLAEQQNRSCTVDLTQEPTAVSLSDDDVAAVVDALIGNIFRHTAPGTPFGVQVVRTAQAVELVVEDGGPGIPEPDRALSRGSSTGSTGLGLDIAGRAATATGGSVHIGRGPLGGAHITVTFALALPTPLSGRRSRISRRRPAWPHKR</sequence>
<feature type="transmembrane region" description="Helical" evidence="24">
    <location>
        <begin position="144"/>
        <end position="165"/>
    </location>
</feature>
<dbReference type="InterPro" id="IPR003660">
    <property type="entry name" value="HAMP_dom"/>
</dbReference>
<dbReference type="Gene3D" id="3.30.565.10">
    <property type="entry name" value="Histidine kinase-like ATPase, C-terminal domain"/>
    <property type="match status" value="1"/>
</dbReference>
<keyword evidence="24" id="KW-0472">Membrane</keyword>
<evidence type="ECO:0000256" key="18">
    <source>
        <dbReference type="ARBA" id="ARBA00023016"/>
    </source>
</evidence>
<dbReference type="EC" id="2.7.13.3" evidence="5"/>
<evidence type="ECO:0000256" key="22">
    <source>
        <dbReference type="ARBA" id="ARBA00041776"/>
    </source>
</evidence>
<keyword evidence="13" id="KW-0067">ATP-binding</keyword>
<dbReference type="InterPro" id="IPR036890">
    <property type="entry name" value="HATPase_C_sf"/>
</dbReference>
<evidence type="ECO:0000256" key="21">
    <source>
        <dbReference type="ARBA" id="ARBA00040454"/>
    </source>
</evidence>
<dbReference type="InterPro" id="IPR003594">
    <property type="entry name" value="HATPase_dom"/>
</dbReference>
<keyword evidence="7" id="KW-0597">Phosphoprotein</keyword>
<name>A0ABS6ZD07_9ACTN</name>
<evidence type="ECO:0000256" key="9">
    <source>
        <dbReference type="ARBA" id="ARBA00022692"/>
    </source>
</evidence>
<keyword evidence="15" id="KW-0904">Protein phosphatase</keyword>
<dbReference type="Pfam" id="PF00512">
    <property type="entry name" value="HisKA"/>
    <property type="match status" value="1"/>
</dbReference>
<comment type="cofactor">
    <cofactor evidence="3">
        <name>Mg(2+)</name>
        <dbReference type="ChEBI" id="CHEBI:18420"/>
    </cofactor>
</comment>
<dbReference type="EMBL" id="WTFF01000278">
    <property type="protein sequence ID" value="MBW5485655.1"/>
    <property type="molecule type" value="Genomic_DNA"/>
</dbReference>
<dbReference type="PANTHER" id="PTHR44936:SF9">
    <property type="entry name" value="SENSOR PROTEIN CREC"/>
    <property type="match status" value="1"/>
</dbReference>
<keyword evidence="12" id="KW-0378">Hydrolase</keyword>
<dbReference type="SMART" id="SM00304">
    <property type="entry name" value="HAMP"/>
    <property type="match status" value="1"/>
</dbReference>
<evidence type="ECO:0000256" key="10">
    <source>
        <dbReference type="ARBA" id="ARBA00022741"/>
    </source>
</evidence>
<evidence type="ECO:0000256" key="17">
    <source>
        <dbReference type="ARBA" id="ARBA00023012"/>
    </source>
</evidence>
<dbReference type="PROSITE" id="PS50885">
    <property type="entry name" value="HAMP"/>
    <property type="match status" value="1"/>
</dbReference>
<gene>
    <name evidence="27" type="ORF">GPJ59_28230</name>
</gene>
<dbReference type="SUPFAM" id="SSF47384">
    <property type="entry name" value="Homodimeric domain of signal transducing histidine kinase"/>
    <property type="match status" value="1"/>
</dbReference>
<evidence type="ECO:0000256" key="1">
    <source>
        <dbReference type="ARBA" id="ARBA00000085"/>
    </source>
</evidence>
<accession>A0ABS6ZD07</accession>
<dbReference type="SMART" id="SM00387">
    <property type="entry name" value="HATPase_c"/>
    <property type="match status" value="1"/>
</dbReference>
<dbReference type="CDD" id="cd06225">
    <property type="entry name" value="HAMP"/>
    <property type="match status" value="1"/>
</dbReference>
<keyword evidence="18" id="KW-0346">Stress response</keyword>
<dbReference type="PANTHER" id="PTHR44936">
    <property type="entry name" value="SENSOR PROTEIN CREC"/>
    <property type="match status" value="1"/>
</dbReference>
<dbReference type="InterPro" id="IPR004358">
    <property type="entry name" value="Sig_transdc_His_kin-like_C"/>
</dbReference>
<keyword evidence="8" id="KW-0808">Transferase</keyword>
<evidence type="ECO:0000256" key="7">
    <source>
        <dbReference type="ARBA" id="ARBA00022553"/>
    </source>
</evidence>
<evidence type="ECO:0000256" key="23">
    <source>
        <dbReference type="SAM" id="MobiDB-lite"/>
    </source>
</evidence>
<keyword evidence="9 24" id="KW-0812">Transmembrane</keyword>
<evidence type="ECO:0000256" key="19">
    <source>
        <dbReference type="ARBA" id="ARBA00023026"/>
    </source>
</evidence>
<organism evidence="27 28">
    <name type="scientific">Streptomyces bambusae</name>
    <dbReference type="NCBI Taxonomy" id="1550616"/>
    <lineage>
        <taxon>Bacteria</taxon>
        <taxon>Bacillati</taxon>
        <taxon>Actinomycetota</taxon>
        <taxon>Actinomycetes</taxon>
        <taxon>Kitasatosporales</taxon>
        <taxon>Streptomycetaceae</taxon>
        <taxon>Streptomyces</taxon>
    </lineage>
</organism>
<evidence type="ECO:0000256" key="15">
    <source>
        <dbReference type="ARBA" id="ARBA00022912"/>
    </source>
</evidence>
<feature type="domain" description="Histidine kinase" evidence="25">
    <location>
        <begin position="227"/>
        <end position="466"/>
    </location>
</feature>
<comment type="subcellular location">
    <subcellularLocation>
        <location evidence="4">Cell membrane</location>
        <topology evidence="4">Multi-pass membrane protein</topology>
    </subcellularLocation>
</comment>
<keyword evidence="11" id="KW-0418">Kinase</keyword>
<feature type="domain" description="HAMP" evidence="26">
    <location>
        <begin position="167"/>
        <end position="219"/>
    </location>
</feature>
<dbReference type="RefSeq" id="WP_219670541.1">
    <property type="nucleotide sequence ID" value="NZ_WTFF01000278.1"/>
</dbReference>
<protein>
    <recommendedName>
        <fullName evidence="21">Signal transduction histidine-protein kinase/phosphatase MprB</fullName>
        <ecNumber evidence="5">2.7.13.3</ecNumber>
    </recommendedName>
    <alternativeName>
        <fullName evidence="22">Mycobacterial persistence regulator B</fullName>
    </alternativeName>
</protein>
<proteinExistence type="predicted"/>
<dbReference type="Proteomes" id="UP000812013">
    <property type="component" value="Unassembled WGS sequence"/>
</dbReference>
<evidence type="ECO:0000313" key="27">
    <source>
        <dbReference type="EMBL" id="MBW5485655.1"/>
    </source>
</evidence>
<dbReference type="PROSITE" id="PS50109">
    <property type="entry name" value="HIS_KIN"/>
    <property type="match status" value="1"/>
</dbReference>
<dbReference type="Pfam" id="PF00672">
    <property type="entry name" value="HAMP"/>
    <property type="match status" value="1"/>
</dbReference>
<evidence type="ECO:0000256" key="14">
    <source>
        <dbReference type="ARBA" id="ARBA00022842"/>
    </source>
</evidence>
<dbReference type="InterPro" id="IPR003661">
    <property type="entry name" value="HisK_dim/P_dom"/>
</dbReference>
<keyword evidence="17" id="KW-0902">Two-component regulatory system</keyword>
<keyword evidence="20" id="KW-0464">Manganese</keyword>
<feature type="compositionally biased region" description="Gly residues" evidence="23">
    <location>
        <begin position="308"/>
        <end position="322"/>
    </location>
</feature>
<evidence type="ECO:0000256" key="8">
    <source>
        <dbReference type="ARBA" id="ARBA00022679"/>
    </source>
</evidence>
<reference evidence="27 28" key="1">
    <citation type="submission" date="2019-12" db="EMBL/GenBank/DDBJ databases">
        <title>Genome sequence of Streptomyces bambusae.</title>
        <authorList>
            <person name="Bansal K."/>
            <person name="Choksket S."/>
            <person name="Korpole S."/>
            <person name="Patil P.B."/>
        </authorList>
    </citation>
    <scope>NUCLEOTIDE SEQUENCE [LARGE SCALE GENOMIC DNA]</scope>
    <source>
        <strain evidence="27 28">SK60</strain>
    </source>
</reference>
<keyword evidence="16 24" id="KW-1133">Transmembrane helix</keyword>
<evidence type="ECO:0000256" key="12">
    <source>
        <dbReference type="ARBA" id="ARBA00022801"/>
    </source>
</evidence>
<dbReference type="CDD" id="cd00082">
    <property type="entry name" value="HisKA"/>
    <property type="match status" value="1"/>
</dbReference>
<evidence type="ECO:0000256" key="2">
    <source>
        <dbReference type="ARBA" id="ARBA00001936"/>
    </source>
</evidence>
<dbReference type="SUPFAM" id="SSF55874">
    <property type="entry name" value="ATPase domain of HSP90 chaperone/DNA topoisomerase II/histidine kinase"/>
    <property type="match status" value="1"/>
</dbReference>
<evidence type="ECO:0000256" key="24">
    <source>
        <dbReference type="SAM" id="Phobius"/>
    </source>
</evidence>
<evidence type="ECO:0000256" key="4">
    <source>
        <dbReference type="ARBA" id="ARBA00004651"/>
    </source>
</evidence>
<comment type="caution">
    <text evidence="27">The sequence shown here is derived from an EMBL/GenBank/DDBJ whole genome shotgun (WGS) entry which is preliminary data.</text>
</comment>
<dbReference type="InterPro" id="IPR005467">
    <property type="entry name" value="His_kinase_dom"/>
</dbReference>
<keyword evidence="28" id="KW-1185">Reference proteome</keyword>
<keyword evidence="6" id="KW-1003">Cell membrane</keyword>
<keyword evidence="14" id="KW-0460">Magnesium</keyword>
<comment type="catalytic activity">
    <reaction evidence="1">
        <text>ATP + protein L-histidine = ADP + protein N-phospho-L-histidine.</text>
        <dbReference type="EC" id="2.7.13.3"/>
    </reaction>
</comment>
<feature type="region of interest" description="Disordered" evidence="23">
    <location>
        <begin position="283"/>
        <end position="327"/>
    </location>
</feature>
<evidence type="ECO:0000256" key="6">
    <source>
        <dbReference type="ARBA" id="ARBA00022475"/>
    </source>
</evidence>
<comment type="cofactor">
    <cofactor evidence="2">
        <name>Mn(2+)</name>
        <dbReference type="ChEBI" id="CHEBI:29035"/>
    </cofactor>
</comment>
<evidence type="ECO:0000256" key="13">
    <source>
        <dbReference type="ARBA" id="ARBA00022840"/>
    </source>
</evidence>
<evidence type="ECO:0000313" key="28">
    <source>
        <dbReference type="Proteomes" id="UP000812013"/>
    </source>
</evidence>
<evidence type="ECO:0000259" key="26">
    <source>
        <dbReference type="PROSITE" id="PS50885"/>
    </source>
</evidence>
<evidence type="ECO:0000259" key="25">
    <source>
        <dbReference type="PROSITE" id="PS50109"/>
    </source>
</evidence>
<dbReference type="Pfam" id="PF02518">
    <property type="entry name" value="HATPase_c"/>
    <property type="match status" value="1"/>
</dbReference>
<dbReference type="InterPro" id="IPR050980">
    <property type="entry name" value="2C_sensor_his_kinase"/>
</dbReference>
<dbReference type="PRINTS" id="PR00344">
    <property type="entry name" value="BCTRLSENSOR"/>
</dbReference>